<protein>
    <submittedName>
        <fullName evidence="2">Uncharacterized protein</fullName>
    </submittedName>
</protein>
<dbReference type="OrthoDB" id="2906471at2759"/>
<evidence type="ECO:0000256" key="1">
    <source>
        <dbReference type="SAM" id="MobiDB-lite"/>
    </source>
</evidence>
<dbReference type="AlphaFoldDB" id="A0A4S8LTL7"/>
<sequence>MYRIFILILNIRLTNKKQHIVRTVILDAFDVGAIKDVSKLPPTTAEQLALFLKNPSTHGPDLIGASLDTSASTASAMKCLPWNQELMRKMALRAEEIVGREDDVDWEGSFNDRIYRILLDIQNSRTRTSSSNPPSPSSAQKTQRRRNQRQKFTRRQQICTIMVEAALEEGDEGKAKLWADVLQCMQVLTADGMSEEENGEEDGELVRYVYELDFRHPEFQSLFNFVDRMRESQKTVFNTTGRKRFRKVQRIDICPARKPPADLPPSYYKPEYLQLMRQGQVPSAKLAEGEKASLTIPRC</sequence>
<evidence type="ECO:0000313" key="2">
    <source>
        <dbReference type="EMBL" id="THU92393.1"/>
    </source>
</evidence>
<evidence type="ECO:0000313" key="3">
    <source>
        <dbReference type="Proteomes" id="UP000297245"/>
    </source>
</evidence>
<feature type="region of interest" description="Disordered" evidence="1">
    <location>
        <begin position="125"/>
        <end position="154"/>
    </location>
</feature>
<reference evidence="2 3" key="1">
    <citation type="journal article" date="2019" name="Nat. Ecol. Evol.">
        <title>Megaphylogeny resolves global patterns of mushroom evolution.</title>
        <authorList>
            <person name="Varga T."/>
            <person name="Krizsan K."/>
            <person name="Foldi C."/>
            <person name="Dima B."/>
            <person name="Sanchez-Garcia M."/>
            <person name="Sanchez-Ramirez S."/>
            <person name="Szollosi G.J."/>
            <person name="Szarkandi J.G."/>
            <person name="Papp V."/>
            <person name="Albert L."/>
            <person name="Andreopoulos W."/>
            <person name="Angelini C."/>
            <person name="Antonin V."/>
            <person name="Barry K.W."/>
            <person name="Bougher N.L."/>
            <person name="Buchanan P."/>
            <person name="Buyck B."/>
            <person name="Bense V."/>
            <person name="Catcheside P."/>
            <person name="Chovatia M."/>
            <person name="Cooper J."/>
            <person name="Damon W."/>
            <person name="Desjardin D."/>
            <person name="Finy P."/>
            <person name="Geml J."/>
            <person name="Haridas S."/>
            <person name="Hughes K."/>
            <person name="Justo A."/>
            <person name="Karasinski D."/>
            <person name="Kautmanova I."/>
            <person name="Kiss B."/>
            <person name="Kocsube S."/>
            <person name="Kotiranta H."/>
            <person name="LaButti K.M."/>
            <person name="Lechner B.E."/>
            <person name="Liimatainen K."/>
            <person name="Lipzen A."/>
            <person name="Lukacs Z."/>
            <person name="Mihaltcheva S."/>
            <person name="Morgado L.N."/>
            <person name="Niskanen T."/>
            <person name="Noordeloos M.E."/>
            <person name="Ohm R.A."/>
            <person name="Ortiz-Santana B."/>
            <person name="Ovrebo C."/>
            <person name="Racz N."/>
            <person name="Riley R."/>
            <person name="Savchenko A."/>
            <person name="Shiryaev A."/>
            <person name="Soop K."/>
            <person name="Spirin V."/>
            <person name="Szebenyi C."/>
            <person name="Tomsovsky M."/>
            <person name="Tulloss R.E."/>
            <person name="Uehling J."/>
            <person name="Grigoriev I.V."/>
            <person name="Vagvolgyi C."/>
            <person name="Papp T."/>
            <person name="Martin F.M."/>
            <person name="Miettinen O."/>
            <person name="Hibbett D.S."/>
            <person name="Nagy L.G."/>
        </authorList>
    </citation>
    <scope>NUCLEOTIDE SEQUENCE [LARGE SCALE GENOMIC DNA]</scope>
    <source>
        <strain evidence="2 3">CBS 962.96</strain>
    </source>
</reference>
<dbReference type="Proteomes" id="UP000297245">
    <property type="component" value="Unassembled WGS sequence"/>
</dbReference>
<proteinExistence type="predicted"/>
<dbReference type="EMBL" id="ML179280">
    <property type="protein sequence ID" value="THU92393.1"/>
    <property type="molecule type" value="Genomic_DNA"/>
</dbReference>
<feature type="compositionally biased region" description="Basic residues" evidence="1">
    <location>
        <begin position="142"/>
        <end position="154"/>
    </location>
</feature>
<organism evidence="2 3">
    <name type="scientific">Dendrothele bispora (strain CBS 962.96)</name>
    <dbReference type="NCBI Taxonomy" id="1314807"/>
    <lineage>
        <taxon>Eukaryota</taxon>
        <taxon>Fungi</taxon>
        <taxon>Dikarya</taxon>
        <taxon>Basidiomycota</taxon>
        <taxon>Agaricomycotina</taxon>
        <taxon>Agaricomycetes</taxon>
        <taxon>Agaricomycetidae</taxon>
        <taxon>Agaricales</taxon>
        <taxon>Agaricales incertae sedis</taxon>
        <taxon>Dendrothele</taxon>
    </lineage>
</organism>
<gene>
    <name evidence="2" type="ORF">K435DRAFT_862495</name>
</gene>
<keyword evidence="3" id="KW-1185">Reference proteome</keyword>
<accession>A0A4S8LTL7</accession>
<name>A0A4S8LTL7_DENBC</name>
<feature type="compositionally biased region" description="Low complexity" evidence="1">
    <location>
        <begin position="125"/>
        <end position="141"/>
    </location>
</feature>